<proteinExistence type="predicted"/>
<feature type="region of interest" description="Disordered" evidence="1">
    <location>
        <begin position="1"/>
        <end position="21"/>
    </location>
</feature>
<accession>A0A165QS34</accession>
<dbReference type="InterPro" id="IPR001810">
    <property type="entry name" value="F-box_dom"/>
</dbReference>
<dbReference type="OrthoDB" id="2687876at2759"/>
<feature type="domain" description="F-box" evidence="2">
    <location>
        <begin position="73"/>
        <end position="119"/>
    </location>
</feature>
<evidence type="ECO:0000313" key="4">
    <source>
        <dbReference type="Proteomes" id="UP000076727"/>
    </source>
</evidence>
<reference evidence="3 4" key="1">
    <citation type="journal article" date="2016" name="Mol. Biol. Evol.">
        <title>Comparative Genomics of Early-Diverging Mushroom-Forming Fungi Provides Insights into the Origins of Lignocellulose Decay Capabilities.</title>
        <authorList>
            <person name="Nagy L.G."/>
            <person name="Riley R."/>
            <person name="Tritt A."/>
            <person name="Adam C."/>
            <person name="Daum C."/>
            <person name="Floudas D."/>
            <person name="Sun H."/>
            <person name="Yadav J.S."/>
            <person name="Pangilinan J."/>
            <person name="Larsson K.H."/>
            <person name="Matsuura K."/>
            <person name="Barry K."/>
            <person name="Labutti K."/>
            <person name="Kuo R."/>
            <person name="Ohm R.A."/>
            <person name="Bhattacharya S.S."/>
            <person name="Shirouzu T."/>
            <person name="Yoshinaga Y."/>
            <person name="Martin F.M."/>
            <person name="Grigoriev I.V."/>
            <person name="Hibbett D.S."/>
        </authorList>
    </citation>
    <scope>NUCLEOTIDE SEQUENCE [LARGE SCALE GENOMIC DNA]</scope>
    <source>
        <strain evidence="3 4">L-15889</strain>
    </source>
</reference>
<dbReference type="Proteomes" id="UP000076727">
    <property type="component" value="Unassembled WGS sequence"/>
</dbReference>
<dbReference type="PROSITE" id="PS50181">
    <property type="entry name" value="FBOX"/>
    <property type="match status" value="1"/>
</dbReference>
<sequence length="387" mass="43844">MSSASGSSPANGGGDSLPITDPSSRSLALSWFGYHPAEFDETVLLKHAPPYLTQREATQAANEEPSPSPVTPIGELSRFPLELLSFIVQFADLQSISVLRLVNRRMRLIVDDSIPYKFLIQHIPDTLSALKSADATQHFTVDELYVTLCRKSCAFCKDMGTYLWIPECVRCCFNCLNETPHLMPLIESDAKTLFGVTKKVLSDIPSMLSIPGTYGMVELYHGRRFRLYSQTRVVQAAIAHHGGDESYNAWLETDGMKARVAFSRPSRRGISKPTFYLSARFMAATPLPYFDLATRKLHHGLVCRGCQIAMIRSRHLMATHSVAMTIIRKQARMWVEDNLFEHFGECKDAQDMWDFMHEARNVSVDMSREKTEAWLPGFSWLWFVYEL</sequence>
<keyword evidence="4" id="KW-1185">Reference proteome</keyword>
<feature type="compositionally biased region" description="Low complexity" evidence="1">
    <location>
        <begin position="1"/>
        <end position="10"/>
    </location>
</feature>
<dbReference type="Pfam" id="PF00646">
    <property type="entry name" value="F-box"/>
    <property type="match status" value="1"/>
</dbReference>
<evidence type="ECO:0000259" key="2">
    <source>
        <dbReference type="PROSITE" id="PS50181"/>
    </source>
</evidence>
<dbReference type="InterPro" id="IPR036047">
    <property type="entry name" value="F-box-like_dom_sf"/>
</dbReference>
<protein>
    <recommendedName>
        <fullName evidence="2">F-box domain-containing protein</fullName>
    </recommendedName>
</protein>
<name>A0A165QS34_9APHY</name>
<dbReference type="EMBL" id="KV429055">
    <property type="protein sequence ID" value="KZT69856.1"/>
    <property type="molecule type" value="Genomic_DNA"/>
</dbReference>
<dbReference type="STRING" id="1314783.A0A165QS34"/>
<gene>
    <name evidence="3" type="ORF">DAEQUDRAFT_765173</name>
</gene>
<evidence type="ECO:0000256" key="1">
    <source>
        <dbReference type="SAM" id="MobiDB-lite"/>
    </source>
</evidence>
<evidence type="ECO:0000313" key="3">
    <source>
        <dbReference type="EMBL" id="KZT69856.1"/>
    </source>
</evidence>
<dbReference type="SUPFAM" id="SSF81383">
    <property type="entry name" value="F-box domain"/>
    <property type="match status" value="1"/>
</dbReference>
<organism evidence="3 4">
    <name type="scientific">Daedalea quercina L-15889</name>
    <dbReference type="NCBI Taxonomy" id="1314783"/>
    <lineage>
        <taxon>Eukaryota</taxon>
        <taxon>Fungi</taxon>
        <taxon>Dikarya</taxon>
        <taxon>Basidiomycota</taxon>
        <taxon>Agaricomycotina</taxon>
        <taxon>Agaricomycetes</taxon>
        <taxon>Polyporales</taxon>
        <taxon>Fomitopsis</taxon>
    </lineage>
</organism>
<dbReference type="AlphaFoldDB" id="A0A165QS34"/>